<evidence type="ECO:0000256" key="8">
    <source>
        <dbReference type="ARBA" id="ARBA00023027"/>
    </source>
</evidence>
<protein>
    <recommendedName>
        <fullName evidence="4">tRNA uridine 5-carboxymethylaminomethyl modification enzyme MnmG</fullName>
    </recommendedName>
    <alternativeName>
        <fullName evidence="10">Glucose-inhibited division protein A</fullName>
    </alternativeName>
</protein>
<sequence length="431" mass="49294">KKSAGLEKYFAQQNLMVGRLKTGTPPRLAKETVNFEVMEKQQGEEKEVFMSYLEHKNPHPRQTCCHITKTNTKTHEIIRKNIEKSAMYSGLISGVGPRYCPSIEDKIMRFADKESHQIFVEPEGLETNWIYPNGISTSLPPEVQQEYIRSIKGFEEAEIMQQGYAVEYDYIDPRNLNKNLRLKNTTNLFLAGQINGTTGYEEAGAQGVVAGINAAQHAKREQPWVPTRQNSYMGVLVDDLTRFGVSEPYRMFTSRAEHRLLLRQDNADARLFTEAKNLGLINNERESAFLQKQQDKKTILTSLKQTKTKLNNETKTAEELCKRNDVKENEVKELIATNNKRFTEVYYDVRYSGYVDKQKRELAKMKNLEEHDLGLIFDYSEVVGLSGELVEKLNNNKPKNLHDASLMEGITPAALNVLTIHLKKIDAIRAN</sequence>
<dbReference type="GO" id="GO:0002098">
    <property type="term" value="P:tRNA wobble uridine modification"/>
    <property type="evidence" value="ECO:0007669"/>
    <property type="project" value="TreeGrafter"/>
</dbReference>
<evidence type="ECO:0000256" key="7">
    <source>
        <dbReference type="ARBA" id="ARBA00022827"/>
    </source>
</evidence>
<dbReference type="InterPro" id="IPR047001">
    <property type="entry name" value="MnmG_C_subdom"/>
</dbReference>
<dbReference type="FunFam" id="3.50.50.60:FF:000002">
    <property type="entry name" value="tRNA uridine 5-carboxymethylaminomethyl modification enzyme MnmG"/>
    <property type="match status" value="1"/>
</dbReference>
<dbReference type="PANTHER" id="PTHR11806:SF0">
    <property type="entry name" value="PROTEIN MTO1 HOMOLOG, MITOCHONDRIAL"/>
    <property type="match status" value="1"/>
</dbReference>
<proteinExistence type="inferred from homology"/>
<feature type="coiled-coil region" evidence="11">
    <location>
        <begin position="300"/>
        <end position="337"/>
    </location>
</feature>
<dbReference type="Gene3D" id="3.50.50.60">
    <property type="entry name" value="FAD/NAD(P)-binding domain"/>
    <property type="match status" value="1"/>
</dbReference>
<dbReference type="PANTHER" id="PTHR11806">
    <property type="entry name" value="GLUCOSE INHIBITED DIVISION PROTEIN A"/>
    <property type="match status" value="1"/>
</dbReference>
<reference evidence="13 14" key="1">
    <citation type="submission" date="2019-02" db="EMBL/GenBank/DDBJ databases">
        <title>Prokaryotic population dynamics and viral predation in marine succession experiment using metagenomics: the confinement effect.</title>
        <authorList>
            <person name="Haro-Moreno J.M."/>
            <person name="Rodriguez-Valera F."/>
            <person name="Lopez-Perez M."/>
        </authorList>
    </citation>
    <scope>NUCLEOTIDE SEQUENCE [LARGE SCALE GENOMIC DNA]</scope>
    <source>
        <strain evidence="13">MED-G166</strain>
    </source>
</reference>
<evidence type="ECO:0000256" key="3">
    <source>
        <dbReference type="ARBA" id="ARBA00007653"/>
    </source>
</evidence>
<dbReference type="GO" id="GO:0005829">
    <property type="term" value="C:cytosol"/>
    <property type="evidence" value="ECO:0007669"/>
    <property type="project" value="TreeGrafter"/>
</dbReference>
<comment type="subunit">
    <text evidence="9">Homodimer. Heterotetramer of two MnmE and two MnmG subunits.</text>
</comment>
<accession>A0A520MRD5</accession>
<evidence type="ECO:0000259" key="12">
    <source>
        <dbReference type="SMART" id="SM01228"/>
    </source>
</evidence>
<comment type="function">
    <text evidence="2">NAD-binding protein involved in the addition of a carboxymethylaminomethyl (cmnm) group at the wobble position (U34) of certain tRNAs, forming tRNA-cmnm(5)s(2)U34.</text>
</comment>
<keyword evidence="8" id="KW-0520">NAD</keyword>
<dbReference type="InterPro" id="IPR020595">
    <property type="entry name" value="MnmG-rel_CS"/>
</dbReference>
<gene>
    <name evidence="13" type="primary">mnmG</name>
    <name evidence="13" type="ORF">EVA99_03300</name>
</gene>
<dbReference type="InterPro" id="IPR036188">
    <property type="entry name" value="FAD/NAD-bd_sf"/>
</dbReference>
<dbReference type="InterPro" id="IPR040131">
    <property type="entry name" value="MnmG_N"/>
</dbReference>
<dbReference type="Proteomes" id="UP000320146">
    <property type="component" value="Unassembled WGS sequence"/>
</dbReference>
<name>A0A520MRD5_9GAMM</name>
<dbReference type="PROSITE" id="PS01280">
    <property type="entry name" value="GIDA_1"/>
    <property type="match status" value="1"/>
</dbReference>
<dbReference type="PROSITE" id="PS01281">
    <property type="entry name" value="GIDA_2"/>
    <property type="match status" value="1"/>
</dbReference>
<dbReference type="SMART" id="SM01228">
    <property type="entry name" value="GIDA_assoc_3"/>
    <property type="match status" value="1"/>
</dbReference>
<dbReference type="InterPro" id="IPR044920">
    <property type="entry name" value="MnmG_C_subdom_sf"/>
</dbReference>
<dbReference type="Gene3D" id="1.10.150.570">
    <property type="entry name" value="GidA associated domain, C-terminal subdomain"/>
    <property type="match status" value="1"/>
</dbReference>
<dbReference type="InterPro" id="IPR002218">
    <property type="entry name" value="MnmG-rel"/>
</dbReference>
<comment type="cofactor">
    <cofactor evidence="1">
        <name>FAD</name>
        <dbReference type="ChEBI" id="CHEBI:57692"/>
    </cofactor>
</comment>
<evidence type="ECO:0000256" key="5">
    <source>
        <dbReference type="ARBA" id="ARBA00022630"/>
    </source>
</evidence>
<evidence type="ECO:0000256" key="4">
    <source>
        <dbReference type="ARBA" id="ARBA00020461"/>
    </source>
</evidence>
<evidence type="ECO:0000256" key="2">
    <source>
        <dbReference type="ARBA" id="ARBA00003717"/>
    </source>
</evidence>
<keyword evidence="5" id="KW-0285">Flavoprotein</keyword>
<evidence type="ECO:0000256" key="1">
    <source>
        <dbReference type="ARBA" id="ARBA00001974"/>
    </source>
</evidence>
<dbReference type="EMBL" id="SHBL01000026">
    <property type="protein sequence ID" value="RZO23774.1"/>
    <property type="molecule type" value="Genomic_DNA"/>
</dbReference>
<evidence type="ECO:0000256" key="11">
    <source>
        <dbReference type="SAM" id="Coils"/>
    </source>
</evidence>
<dbReference type="SUPFAM" id="SSF51905">
    <property type="entry name" value="FAD/NAD(P)-binding domain"/>
    <property type="match status" value="1"/>
</dbReference>
<keyword evidence="7" id="KW-0274">FAD</keyword>
<dbReference type="InterPro" id="IPR026904">
    <property type="entry name" value="MnmG_C"/>
</dbReference>
<comment type="caution">
    <text evidence="13">The sequence shown here is derived from an EMBL/GenBank/DDBJ whole genome shotgun (WGS) entry which is preliminary data.</text>
</comment>
<dbReference type="AlphaFoldDB" id="A0A520MRD5"/>
<evidence type="ECO:0000313" key="13">
    <source>
        <dbReference type="EMBL" id="RZO23774.1"/>
    </source>
</evidence>
<dbReference type="Pfam" id="PF13932">
    <property type="entry name" value="SAM_GIDA_C"/>
    <property type="match status" value="1"/>
</dbReference>
<feature type="domain" description="tRNA uridine 5-carboxymethylaminomethyl modification enzyme C-terminal subdomain" evidence="12">
    <location>
        <begin position="349"/>
        <end position="420"/>
    </location>
</feature>
<dbReference type="GO" id="GO:0050660">
    <property type="term" value="F:flavin adenine dinucleotide binding"/>
    <property type="evidence" value="ECO:0007669"/>
    <property type="project" value="InterPro"/>
</dbReference>
<evidence type="ECO:0000256" key="10">
    <source>
        <dbReference type="ARBA" id="ARBA00031800"/>
    </source>
</evidence>
<dbReference type="GO" id="GO:0030488">
    <property type="term" value="P:tRNA methylation"/>
    <property type="evidence" value="ECO:0007669"/>
    <property type="project" value="TreeGrafter"/>
</dbReference>
<keyword evidence="6" id="KW-0819">tRNA processing</keyword>
<keyword evidence="11" id="KW-0175">Coiled coil</keyword>
<dbReference type="Pfam" id="PF01134">
    <property type="entry name" value="GIDA"/>
    <property type="match status" value="1"/>
</dbReference>
<evidence type="ECO:0000313" key="14">
    <source>
        <dbReference type="Proteomes" id="UP000320146"/>
    </source>
</evidence>
<organism evidence="13 14">
    <name type="scientific">SAR86 cluster bacterium</name>
    <dbReference type="NCBI Taxonomy" id="2030880"/>
    <lineage>
        <taxon>Bacteria</taxon>
        <taxon>Pseudomonadati</taxon>
        <taxon>Pseudomonadota</taxon>
        <taxon>Gammaproteobacteria</taxon>
        <taxon>SAR86 cluster</taxon>
    </lineage>
</organism>
<feature type="non-terminal residue" evidence="13">
    <location>
        <position position="1"/>
    </location>
</feature>
<comment type="similarity">
    <text evidence="3">Belongs to the MnmG family.</text>
</comment>
<dbReference type="Gene3D" id="2.40.30.260">
    <property type="match status" value="1"/>
</dbReference>
<evidence type="ECO:0000256" key="9">
    <source>
        <dbReference type="ARBA" id="ARBA00025948"/>
    </source>
</evidence>
<evidence type="ECO:0000256" key="6">
    <source>
        <dbReference type="ARBA" id="ARBA00022694"/>
    </source>
</evidence>